<dbReference type="EMBL" id="KU665268">
    <property type="protein sequence ID" value="AOP02798.1"/>
    <property type="molecule type" value="Genomic_DNA"/>
</dbReference>
<dbReference type="PROSITE" id="PS51186">
    <property type="entry name" value="GNAT"/>
    <property type="match status" value="1"/>
</dbReference>
<evidence type="ECO:0000256" key="1">
    <source>
        <dbReference type="ARBA" id="ARBA00022679"/>
    </source>
</evidence>
<dbReference type="PANTHER" id="PTHR42919:SF8">
    <property type="entry name" value="N-ALPHA-ACETYLTRANSFERASE 50"/>
    <property type="match status" value="1"/>
</dbReference>
<dbReference type="EMBL" id="KU665267">
    <property type="protein sequence ID" value="AOP02775.1"/>
    <property type="molecule type" value="Genomic_DNA"/>
</dbReference>
<dbReference type="AlphaFoldDB" id="A0A1C9IE32"/>
<dbReference type="PANTHER" id="PTHR42919">
    <property type="entry name" value="N-ALPHA-ACETYLTRANSFERASE"/>
    <property type="match status" value="1"/>
</dbReference>
<protein>
    <recommendedName>
        <fullName evidence="3">N-acetyltransferase domain-containing protein</fullName>
    </recommendedName>
</protein>
<dbReference type="InterPro" id="IPR016181">
    <property type="entry name" value="Acyl_CoA_acyltransferase"/>
</dbReference>
<dbReference type="CDD" id="cd04301">
    <property type="entry name" value="NAT_SF"/>
    <property type="match status" value="1"/>
</dbReference>
<dbReference type="Gene3D" id="3.40.630.30">
    <property type="match status" value="1"/>
</dbReference>
<evidence type="ECO:0000313" key="4">
    <source>
        <dbReference type="EMBL" id="AOP02775.1"/>
    </source>
</evidence>
<evidence type="ECO:0000259" key="3">
    <source>
        <dbReference type="PROSITE" id="PS51186"/>
    </source>
</evidence>
<evidence type="ECO:0000256" key="2">
    <source>
        <dbReference type="ARBA" id="ARBA00023315"/>
    </source>
</evidence>
<sequence length="162" mass="18904">MKKENKKISISELSEQDLLNNKEKISDWFLASFITNFPNKKINKNFGIERFGELLSYIKLNKGYVIGAWDETQKSLNGILWYFFTNDNHLHINEVVISNEYRSKGIGKALFQYVNNIAADKNITALELNVMADNIIALNFYQNQNFEPKKIFMVKKINEDIK</sequence>
<name>A0A1C9IE32_STRSU</name>
<keyword evidence="2" id="KW-0012">Acyltransferase</keyword>
<dbReference type="Pfam" id="PF00583">
    <property type="entry name" value="Acetyltransf_1"/>
    <property type="match status" value="1"/>
</dbReference>
<dbReference type="InterPro" id="IPR051556">
    <property type="entry name" value="N-term/lysine_N-AcTrnsfr"/>
</dbReference>
<dbReference type="GO" id="GO:0016747">
    <property type="term" value="F:acyltransferase activity, transferring groups other than amino-acyl groups"/>
    <property type="evidence" value="ECO:0007669"/>
    <property type="project" value="InterPro"/>
</dbReference>
<keyword evidence="1" id="KW-0808">Transferase</keyword>
<feature type="domain" description="N-acetyltransferase" evidence="3">
    <location>
        <begin position="8"/>
        <end position="162"/>
    </location>
</feature>
<evidence type="ECO:0000313" key="5">
    <source>
        <dbReference type="EMBL" id="AOP02798.1"/>
    </source>
</evidence>
<accession>A0A1C9IE32</accession>
<dbReference type="SUPFAM" id="SSF55729">
    <property type="entry name" value="Acyl-CoA N-acyltransferases (Nat)"/>
    <property type="match status" value="1"/>
</dbReference>
<organism evidence="5">
    <name type="scientific">Streptococcus suis</name>
    <dbReference type="NCBI Taxonomy" id="1307"/>
    <lineage>
        <taxon>Bacteria</taxon>
        <taxon>Bacillati</taxon>
        <taxon>Bacillota</taxon>
        <taxon>Bacilli</taxon>
        <taxon>Lactobacillales</taxon>
        <taxon>Streptococcaceae</taxon>
        <taxon>Streptococcus</taxon>
    </lineage>
</organism>
<dbReference type="InterPro" id="IPR000182">
    <property type="entry name" value="GNAT_dom"/>
</dbReference>
<gene>
    <name evidence="5" type="primary">cpsI</name>
    <name evidence="4" type="ORF">YS355-orf9</name>
    <name evidence="5" type="ORF">YS365-orf9</name>
</gene>
<reference evidence="5" key="1">
    <citation type="journal article" date="2016" name="Appl. Environ. Microbiol.">
        <title>Novel capsular polysaccharide Loci and new diagnostic tools for high-throughput capsular gene typing in Streptococcus suis.</title>
        <authorList>
            <person name="Zheng H."/>
            <person name="Bai X."/>
            <person name="Xu J."/>
        </authorList>
    </citation>
    <scope>NUCLEOTIDE SEQUENCE</scope>
    <source>
        <strain evidence="4">YS355</strain>
        <strain evidence="5">YS365</strain>
    </source>
</reference>
<proteinExistence type="predicted"/>